<feature type="compositionally biased region" description="Basic and acidic residues" evidence="1">
    <location>
        <begin position="54"/>
        <end position="63"/>
    </location>
</feature>
<dbReference type="Pfam" id="PF01833">
    <property type="entry name" value="TIG"/>
    <property type="match status" value="1"/>
</dbReference>
<keyword evidence="4" id="KW-1185">Reference proteome</keyword>
<feature type="compositionally biased region" description="Basic and acidic residues" evidence="1">
    <location>
        <begin position="37"/>
        <end position="47"/>
    </location>
</feature>
<dbReference type="EMBL" id="AP025591">
    <property type="protein sequence ID" value="BDG06106.1"/>
    <property type="molecule type" value="Genomic_DNA"/>
</dbReference>
<organism evidence="3 4">
    <name type="scientific">Anaeromyxobacter oryzae</name>
    <dbReference type="NCBI Taxonomy" id="2918170"/>
    <lineage>
        <taxon>Bacteria</taxon>
        <taxon>Pseudomonadati</taxon>
        <taxon>Myxococcota</taxon>
        <taxon>Myxococcia</taxon>
        <taxon>Myxococcales</taxon>
        <taxon>Cystobacterineae</taxon>
        <taxon>Anaeromyxobacteraceae</taxon>
        <taxon>Anaeromyxobacter</taxon>
    </lineage>
</organism>
<evidence type="ECO:0000313" key="4">
    <source>
        <dbReference type="Proteomes" id="UP001162891"/>
    </source>
</evidence>
<feature type="domain" description="IPT/TIG" evidence="2">
    <location>
        <begin position="171"/>
        <end position="252"/>
    </location>
</feature>
<dbReference type="RefSeq" id="WP_248355413.1">
    <property type="nucleotide sequence ID" value="NZ_AP025591.1"/>
</dbReference>
<dbReference type="InterPro" id="IPR013783">
    <property type="entry name" value="Ig-like_fold"/>
</dbReference>
<gene>
    <name evidence="3" type="ORF">AMOR_51020</name>
</gene>
<reference evidence="4" key="1">
    <citation type="journal article" date="2022" name="Int. J. Syst. Evol. Microbiol.">
        <title>Anaeromyxobacter oryzae sp. nov., Anaeromyxobacter diazotrophicus sp. nov. and Anaeromyxobacter paludicola sp. nov., isolated from paddy soils.</title>
        <authorList>
            <person name="Itoh H."/>
            <person name="Xu Z."/>
            <person name="Mise K."/>
            <person name="Masuda Y."/>
            <person name="Ushijima N."/>
            <person name="Hayakawa C."/>
            <person name="Shiratori Y."/>
            <person name="Senoo K."/>
        </authorList>
    </citation>
    <scope>NUCLEOTIDE SEQUENCE [LARGE SCALE GENOMIC DNA]</scope>
    <source>
        <strain evidence="4">Red232</strain>
    </source>
</reference>
<dbReference type="Gene3D" id="2.60.40.10">
    <property type="entry name" value="Immunoglobulins"/>
    <property type="match status" value="1"/>
</dbReference>
<name>A0ABM7X2U6_9BACT</name>
<accession>A0ABM7X2U6</accession>
<sequence length="253" mass="26219">MEQHASAEPRAATTAVVLLAAVALGVGAAIAVADRLELDPRSRERPRSGVAGRPAHEQRRDEPAGPGAAKLDPVATGQPERWTGDAAGLPGGDEMLAGGRAPAAATTVALDGADAFRTEEERAAAERLATELGRLVRDLEFNAGLNEPTQQTVVPPPAPWRPDPRADGRAAPVVDDVWPRGAPAAGGARVTIRGRNLRASQVMFGATAARIVRAEDDAVTVVAPAGSAGPVVISVTNDDGTYALSRVPFTYRR</sequence>
<protein>
    <recommendedName>
        <fullName evidence="2">IPT/TIG domain-containing protein</fullName>
    </recommendedName>
</protein>
<dbReference type="Proteomes" id="UP001162891">
    <property type="component" value="Chromosome"/>
</dbReference>
<evidence type="ECO:0000313" key="3">
    <source>
        <dbReference type="EMBL" id="BDG06106.1"/>
    </source>
</evidence>
<dbReference type="InterPro" id="IPR014756">
    <property type="entry name" value="Ig_E-set"/>
</dbReference>
<evidence type="ECO:0000259" key="2">
    <source>
        <dbReference type="SMART" id="SM00429"/>
    </source>
</evidence>
<evidence type="ECO:0000256" key="1">
    <source>
        <dbReference type="SAM" id="MobiDB-lite"/>
    </source>
</evidence>
<feature type="region of interest" description="Disordered" evidence="1">
    <location>
        <begin position="143"/>
        <end position="169"/>
    </location>
</feature>
<dbReference type="SUPFAM" id="SSF81296">
    <property type="entry name" value="E set domains"/>
    <property type="match status" value="1"/>
</dbReference>
<dbReference type="InterPro" id="IPR002909">
    <property type="entry name" value="IPT_dom"/>
</dbReference>
<feature type="region of interest" description="Disordered" evidence="1">
    <location>
        <begin position="37"/>
        <end position="100"/>
    </location>
</feature>
<dbReference type="SMART" id="SM00429">
    <property type="entry name" value="IPT"/>
    <property type="match status" value="1"/>
</dbReference>
<proteinExistence type="predicted"/>
<dbReference type="CDD" id="cd00102">
    <property type="entry name" value="IPT"/>
    <property type="match status" value="1"/>
</dbReference>